<dbReference type="InterPro" id="IPR000064">
    <property type="entry name" value="NLP_P60_dom"/>
</dbReference>
<dbReference type="SUPFAM" id="SSF54001">
    <property type="entry name" value="Cysteine proteinases"/>
    <property type="match status" value="1"/>
</dbReference>
<evidence type="ECO:0000313" key="11">
    <source>
        <dbReference type="Proteomes" id="UP000180166"/>
    </source>
</evidence>
<dbReference type="GO" id="GO:0008234">
    <property type="term" value="F:cysteine-type peptidase activity"/>
    <property type="evidence" value="ECO:0007669"/>
    <property type="project" value="UniProtKB-KW"/>
</dbReference>
<protein>
    <submittedName>
        <fullName evidence="9">Invasin</fullName>
    </submittedName>
    <submittedName>
        <fullName evidence="8">Peptidoglycan endopeptidase RipA</fullName>
    </submittedName>
</protein>
<keyword evidence="10" id="KW-1185">Reference proteome</keyword>
<dbReference type="Pfam" id="PF00877">
    <property type="entry name" value="NLPC_P60"/>
    <property type="match status" value="1"/>
</dbReference>
<evidence type="ECO:0000256" key="1">
    <source>
        <dbReference type="ARBA" id="ARBA00007074"/>
    </source>
</evidence>
<evidence type="ECO:0000256" key="6">
    <source>
        <dbReference type="SAM" id="MobiDB-lite"/>
    </source>
</evidence>
<dbReference type="EMBL" id="BBYQ01000048">
    <property type="protein sequence ID" value="GAP29044.1"/>
    <property type="molecule type" value="Genomic_DNA"/>
</dbReference>
<reference evidence="9 10" key="2">
    <citation type="journal article" date="2016" name="Genome Announc.">
        <title>Draft Genome Sequence of Erythromycin- and Oxytetracycline-Sensitive Nocardia seriolae Strain U-1 (NBRC 110359).</title>
        <authorList>
            <person name="Imajoh M."/>
            <person name="Sukeda M."/>
            <person name="Shimizu M."/>
            <person name="Yamane J."/>
            <person name="Ohnishi K."/>
            <person name="Oshima S."/>
        </authorList>
    </citation>
    <scope>NUCLEOTIDE SEQUENCE [LARGE SCALE GENOMIC DNA]</scope>
    <source>
        <strain evidence="9 10">U-1</strain>
    </source>
</reference>
<keyword evidence="3" id="KW-0378">Hydrolase</keyword>
<dbReference type="RefSeq" id="WP_033087103.1">
    <property type="nucleotide sequence ID" value="NZ_AP017900.1"/>
</dbReference>
<dbReference type="InterPro" id="IPR051794">
    <property type="entry name" value="PG_Endopeptidase_C40"/>
</dbReference>
<gene>
    <name evidence="8" type="ORF">NS506_04917</name>
    <name evidence="9" type="ORF">NSK11_contig00048-0016</name>
</gene>
<evidence type="ECO:0000256" key="2">
    <source>
        <dbReference type="ARBA" id="ARBA00022670"/>
    </source>
</evidence>
<name>A0A0B8NEK7_9NOCA</name>
<evidence type="ECO:0000313" key="8">
    <source>
        <dbReference type="EMBL" id="APA98963.1"/>
    </source>
</evidence>
<organism evidence="9 10">
    <name type="scientific">Nocardia seriolae</name>
    <dbReference type="NCBI Taxonomy" id="37332"/>
    <lineage>
        <taxon>Bacteria</taxon>
        <taxon>Bacillati</taxon>
        <taxon>Actinomycetota</taxon>
        <taxon>Actinomycetes</taxon>
        <taxon>Mycobacteriales</taxon>
        <taxon>Nocardiaceae</taxon>
        <taxon>Nocardia</taxon>
    </lineage>
</organism>
<evidence type="ECO:0000313" key="10">
    <source>
        <dbReference type="Proteomes" id="UP000037179"/>
    </source>
</evidence>
<dbReference type="Proteomes" id="UP000037179">
    <property type="component" value="Unassembled WGS sequence"/>
</dbReference>
<feature type="region of interest" description="Disordered" evidence="6">
    <location>
        <begin position="295"/>
        <end position="332"/>
    </location>
</feature>
<dbReference type="AlphaFoldDB" id="A0A0B8NEK7"/>
<dbReference type="PANTHER" id="PTHR47359:SF3">
    <property type="entry name" value="NLP_P60 DOMAIN-CONTAINING PROTEIN-RELATED"/>
    <property type="match status" value="1"/>
</dbReference>
<dbReference type="SMR" id="A0A0B8NEK7"/>
<evidence type="ECO:0000256" key="4">
    <source>
        <dbReference type="ARBA" id="ARBA00022807"/>
    </source>
</evidence>
<reference evidence="10" key="1">
    <citation type="submission" date="2015-07" db="EMBL/GenBank/DDBJ databases">
        <title>Nocardia seriolae U-1 whole genome shotgun sequence.</title>
        <authorList>
            <person name="Imajoh M."/>
            <person name="Fukumoto Y."/>
            <person name="Sukeda M."/>
            <person name="Yamane J."/>
            <person name="Yamasaki K."/>
            <person name="Shimizu M."/>
            <person name="Ohnishi K."/>
            <person name="Oshima S."/>
        </authorList>
    </citation>
    <scope>NUCLEOTIDE SEQUENCE [LARGE SCALE GENOMIC DNA]</scope>
    <source>
        <strain evidence="10">U-1</strain>
    </source>
</reference>
<comment type="similarity">
    <text evidence="1">Belongs to the peptidase C40 family.</text>
</comment>
<dbReference type="GeneID" id="93375036"/>
<accession>A0A0B8NEK7</accession>
<feature type="domain" description="NlpC/P60" evidence="7">
    <location>
        <begin position="332"/>
        <end position="471"/>
    </location>
</feature>
<dbReference type="InterPro" id="IPR038765">
    <property type="entry name" value="Papain-like_cys_pep_sf"/>
</dbReference>
<evidence type="ECO:0000256" key="5">
    <source>
        <dbReference type="SAM" id="Coils"/>
    </source>
</evidence>
<feature type="coiled-coil region" evidence="5">
    <location>
        <begin position="205"/>
        <end position="260"/>
    </location>
</feature>
<evidence type="ECO:0000259" key="7">
    <source>
        <dbReference type="PROSITE" id="PS51935"/>
    </source>
</evidence>
<dbReference type="KEGG" id="nsr:NS506_04917"/>
<keyword evidence="2" id="KW-0645">Protease</keyword>
<keyword evidence="4" id="KW-0788">Thiol protease</keyword>
<dbReference type="GO" id="GO:0006508">
    <property type="term" value="P:proteolysis"/>
    <property type="evidence" value="ECO:0007669"/>
    <property type="project" value="UniProtKB-KW"/>
</dbReference>
<evidence type="ECO:0000256" key="3">
    <source>
        <dbReference type="ARBA" id="ARBA00022801"/>
    </source>
</evidence>
<sequence>MRQPAKVRGRSVRVATELLVALIVLALGMASGHAVPPPPPNPSDNDLNAAGAQVDASVGEVGALINQVAVAEQQLQQLDDAVAARREAVNKALVDLQIARDAADAAAHAVTVCQQDLTDAGTKVDTAHRDFDKYVAQVYMRPGSTSLVSYLAAPSPEDALNRAQVLTIASKNQQVVVAGLRRAQVDQANKTSAAKLAQQAADAAAADAAAKKTQAQNAVTAAQAELDQQNVRRNGLVSQRDSAQQRLDAARANVAGLQGQRDAFVAWDQQRKAEEAAARAAAVAAAARVAADRASADRANQVGQGHRPHVVQDTAPPPRRSMQPSRPNGSGPQLVETVIDRAMSQIGVEYAWGGGDEDGPTLGIRDGGTADRYGDYNKTGFDCSGLMIYAFAGVGVSLPHYSGYQYTMGTRVPISDRARGDMLFWGPGGSQHVALYLGNNKMVEAPQSGEVVRVASVREDGIMPYAIRIIS</sequence>
<evidence type="ECO:0000313" key="9">
    <source>
        <dbReference type="EMBL" id="GAP29044.1"/>
    </source>
</evidence>
<dbReference type="EMBL" id="CP017839">
    <property type="protein sequence ID" value="APA98963.1"/>
    <property type="molecule type" value="Genomic_DNA"/>
</dbReference>
<dbReference type="Gene3D" id="3.90.1720.10">
    <property type="entry name" value="endopeptidase domain like (from Nostoc punctiforme)"/>
    <property type="match status" value="1"/>
</dbReference>
<dbReference type="PANTHER" id="PTHR47359">
    <property type="entry name" value="PEPTIDOGLYCAN DL-ENDOPEPTIDASE CWLO"/>
    <property type="match status" value="1"/>
</dbReference>
<dbReference type="Proteomes" id="UP000180166">
    <property type="component" value="Chromosome"/>
</dbReference>
<reference evidence="8 11" key="3">
    <citation type="submission" date="2016-10" db="EMBL/GenBank/DDBJ databases">
        <title>Genome sequence of Nocardia seriolae strain EM150506, isolated from Anguila japonica.</title>
        <authorList>
            <person name="Han H.-J."/>
        </authorList>
    </citation>
    <scope>NUCLEOTIDE SEQUENCE [LARGE SCALE GENOMIC DNA]</scope>
    <source>
        <strain evidence="8 11">EM150506</strain>
    </source>
</reference>
<keyword evidence="5" id="KW-0175">Coiled coil</keyword>
<dbReference type="PROSITE" id="PS51935">
    <property type="entry name" value="NLPC_P60"/>
    <property type="match status" value="1"/>
</dbReference>
<dbReference type="OrthoDB" id="4771638at2"/>
<proteinExistence type="inferred from homology"/>